<proteinExistence type="predicted"/>
<reference evidence="7 8" key="1">
    <citation type="submission" date="2022-03" db="EMBL/GenBank/DDBJ databases">
        <title>Novel taxa within the pig intestine.</title>
        <authorList>
            <person name="Wylensek D."/>
            <person name="Bishof K."/>
            <person name="Afrizal A."/>
            <person name="Clavel T."/>
        </authorList>
    </citation>
    <scope>NUCLEOTIDE SEQUENCE [LARGE SCALE GENOMIC DNA]</scope>
    <source>
        <strain evidence="7 8">CLA-KB-P66</strain>
    </source>
</reference>
<evidence type="ECO:0000256" key="3">
    <source>
        <dbReference type="ARBA" id="ARBA00022679"/>
    </source>
</evidence>
<dbReference type="InterPro" id="IPR010137">
    <property type="entry name" value="Lipid_A_LpxA"/>
</dbReference>
<keyword evidence="8" id="KW-1185">Reference proteome</keyword>
<dbReference type="InterPro" id="IPR001451">
    <property type="entry name" value="Hexapep"/>
</dbReference>
<name>A0ABU4WKL5_9BACT</name>
<keyword evidence="3 7" id="KW-0808">Transferase</keyword>
<dbReference type="Pfam" id="PF13720">
    <property type="entry name" value="Acetyltransf_11"/>
    <property type="match status" value="1"/>
</dbReference>
<dbReference type="InterPro" id="IPR037157">
    <property type="entry name" value="Acetyltransf_C_sf"/>
</dbReference>
<dbReference type="Pfam" id="PF00132">
    <property type="entry name" value="Hexapep"/>
    <property type="match status" value="2"/>
</dbReference>
<dbReference type="InterPro" id="IPR011004">
    <property type="entry name" value="Trimer_LpxA-like_sf"/>
</dbReference>
<dbReference type="InterPro" id="IPR029098">
    <property type="entry name" value="Acetyltransf_C"/>
</dbReference>
<protein>
    <submittedName>
        <fullName evidence="7">Acyl-ACP--UDP-N-acetylglucosamine O-acyltransferase</fullName>
        <ecNumber evidence="7">2.3.1.129</ecNumber>
    </submittedName>
</protein>
<dbReference type="RefSeq" id="WP_370397548.1">
    <property type="nucleotide sequence ID" value="NZ_JALBUT010000009.1"/>
</dbReference>
<dbReference type="Proteomes" id="UP001275932">
    <property type="component" value="Unassembled WGS sequence"/>
</dbReference>
<keyword evidence="5 7" id="KW-0012">Acyltransferase</keyword>
<dbReference type="EMBL" id="JALBUT010000009">
    <property type="protein sequence ID" value="MDX8416095.1"/>
    <property type="molecule type" value="Genomic_DNA"/>
</dbReference>
<feature type="domain" description="UDP N-acetylglucosamine O-acyltransferase C-terminal" evidence="6">
    <location>
        <begin position="176"/>
        <end position="257"/>
    </location>
</feature>
<dbReference type="PANTHER" id="PTHR43480">
    <property type="entry name" value="ACYL-[ACYL-CARRIER-PROTEIN]--UDP-N-ACETYLGLUCOSAMINE O-ACYLTRANSFERASE"/>
    <property type="match status" value="1"/>
</dbReference>
<dbReference type="EC" id="2.3.1.129" evidence="7"/>
<evidence type="ECO:0000256" key="5">
    <source>
        <dbReference type="ARBA" id="ARBA00023315"/>
    </source>
</evidence>
<accession>A0ABU4WKL5</accession>
<keyword evidence="4" id="KW-0443">Lipid metabolism</keyword>
<organism evidence="7 8">
    <name type="scientific">Intestinicryptomonas porci</name>
    <dbReference type="NCBI Taxonomy" id="2926320"/>
    <lineage>
        <taxon>Bacteria</taxon>
        <taxon>Pseudomonadati</taxon>
        <taxon>Verrucomicrobiota</taxon>
        <taxon>Opitutia</taxon>
        <taxon>Opitutales</taxon>
        <taxon>Intestinicryptomonaceae</taxon>
        <taxon>Intestinicryptomonas</taxon>
    </lineage>
</organism>
<evidence type="ECO:0000256" key="2">
    <source>
        <dbReference type="ARBA" id="ARBA00022556"/>
    </source>
</evidence>
<dbReference type="Gene3D" id="1.20.1180.10">
    <property type="entry name" value="Udp N-acetylglucosamine O-acyltransferase, C-terminal domain"/>
    <property type="match status" value="1"/>
</dbReference>
<dbReference type="SUPFAM" id="SSF51161">
    <property type="entry name" value="Trimeric LpxA-like enzymes"/>
    <property type="match status" value="1"/>
</dbReference>
<evidence type="ECO:0000256" key="4">
    <source>
        <dbReference type="ARBA" id="ARBA00023098"/>
    </source>
</evidence>
<dbReference type="PIRSF" id="PIRSF000456">
    <property type="entry name" value="UDP-GlcNAc_acltr"/>
    <property type="match status" value="1"/>
</dbReference>
<comment type="caution">
    <text evidence="7">The sequence shown here is derived from an EMBL/GenBank/DDBJ whole genome shotgun (WGS) entry which is preliminary data.</text>
</comment>
<keyword evidence="2" id="KW-0441">Lipid A biosynthesis</keyword>
<dbReference type="NCBIfam" id="NF003657">
    <property type="entry name" value="PRK05289.1"/>
    <property type="match status" value="1"/>
</dbReference>
<keyword evidence="1" id="KW-0444">Lipid biosynthesis</keyword>
<dbReference type="PANTHER" id="PTHR43480:SF1">
    <property type="entry name" value="ACYL-[ACYL-CARRIER-PROTEIN]--UDP-N-ACETYLGLUCOSAMINE O-ACYLTRANSFERASE, MITOCHONDRIAL-RELATED"/>
    <property type="match status" value="1"/>
</dbReference>
<gene>
    <name evidence="7" type="primary">lpxA</name>
    <name evidence="7" type="ORF">MOX91_07895</name>
</gene>
<dbReference type="GO" id="GO:0008780">
    <property type="term" value="F:acyl-[acyl-carrier-protein]-UDP-N-acetylglucosamine O-acyltransferase activity"/>
    <property type="evidence" value="ECO:0007669"/>
    <property type="project" value="UniProtKB-EC"/>
</dbReference>
<evidence type="ECO:0000313" key="7">
    <source>
        <dbReference type="EMBL" id="MDX8416095.1"/>
    </source>
</evidence>
<evidence type="ECO:0000256" key="1">
    <source>
        <dbReference type="ARBA" id="ARBA00022516"/>
    </source>
</evidence>
<sequence length="266" mass="28221">MASIHPTAIIGENAKIDPTAEVGAYAIIENGAEVGAGSVIEPHARLCSGAKIGANCTISSFTTIAGLPQDLHFDKSTISYVEIADGSVVREGATIHRATKENASTKIGKNCLIMANAHIGHDCVFGDRVIMAPFSAAGGFVEVGNDTFISGGVMLHQKIRVGEGVMLSGNSALSLDVPPFVNSLSRNNIAGFNLVGLMRRKVAREAIAELKKLYALVYGGGNPRKNAKEAFDSGLAKTNEGKTFLRFFFENENSKGIVRPRSRNED</sequence>
<evidence type="ECO:0000313" key="8">
    <source>
        <dbReference type="Proteomes" id="UP001275932"/>
    </source>
</evidence>
<evidence type="ECO:0000259" key="6">
    <source>
        <dbReference type="Pfam" id="PF13720"/>
    </source>
</evidence>
<dbReference type="Gene3D" id="2.160.10.10">
    <property type="entry name" value="Hexapeptide repeat proteins"/>
    <property type="match status" value="1"/>
</dbReference>